<dbReference type="GeneID" id="18811458"/>
<dbReference type="EMBL" id="GL945434">
    <property type="protein sequence ID" value="EGO24898.1"/>
    <property type="molecule type" value="Genomic_DNA"/>
</dbReference>
<gene>
    <name evidence="2" type="ORF">SERLADRAFT_390854</name>
</gene>
<organism>
    <name type="scientific">Serpula lacrymans var. lacrymans (strain S7.9)</name>
    <name type="common">Dry rot fungus</name>
    <dbReference type="NCBI Taxonomy" id="578457"/>
    <lineage>
        <taxon>Eukaryota</taxon>
        <taxon>Fungi</taxon>
        <taxon>Dikarya</taxon>
        <taxon>Basidiomycota</taxon>
        <taxon>Agaricomycotina</taxon>
        <taxon>Agaricomycetes</taxon>
        <taxon>Agaricomycetidae</taxon>
        <taxon>Boletales</taxon>
        <taxon>Coniophorineae</taxon>
        <taxon>Serpulaceae</taxon>
        <taxon>Serpula</taxon>
    </lineage>
</organism>
<evidence type="ECO:0000313" key="2">
    <source>
        <dbReference type="EMBL" id="EGO24898.1"/>
    </source>
</evidence>
<accession>F8NVW4</accession>
<evidence type="ECO:0000256" key="1">
    <source>
        <dbReference type="SAM" id="MobiDB-lite"/>
    </source>
</evidence>
<dbReference type="RefSeq" id="XP_007318917.1">
    <property type="nucleotide sequence ID" value="XM_007318855.1"/>
</dbReference>
<reference evidence="2" key="1">
    <citation type="submission" date="2011-04" db="EMBL/GenBank/DDBJ databases">
        <title>Evolution of plant cell wall degrading machinery underlies the functional diversity of forest fungi.</title>
        <authorList>
            <consortium name="US DOE Joint Genome Institute (JGI-PGF)"/>
            <person name="Eastwood D.C."/>
            <person name="Floudas D."/>
            <person name="Binder M."/>
            <person name="Majcherczyk A."/>
            <person name="Schneider P."/>
            <person name="Aerts A."/>
            <person name="Asiegbu F.O."/>
            <person name="Baker S.E."/>
            <person name="Barry K."/>
            <person name="Bendiksby M."/>
            <person name="Blumentritt M."/>
            <person name="Coutinho P.M."/>
            <person name="Cullen D."/>
            <person name="Cullen D."/>
            <person name="Gathman A."/>
            <person name="Goodell B."/>
            <person name="Henrissat B."/>
            <person name="Ihrmark K."/>
            <person name="Kauserud H."/>
            <person name="Kohler A."/>
            <person name="LaButti K."/>
            <person name="Lapidus A."/>
            <person name="Lavin J.L."/>
            <person name="Lee Y.-H."/>
            <person name="Lindquist E."/>
            <person name="Lilly W."/>
            <person name="Lucas S."/>
            <person name="Morin E."/>
            <person name="Murat C."/>
            <person name="Oguiza J.A."/>
            <person name="Park J."/>
            <person name="Pisabarro A.G."/>
            <person name="Riley R."/>
            <person name="Rosling A."/>
            <person name="Salamov A."/>
            <person name="Schmidt O."/>
            <person name="Schmutz J."/>
            <person name="Skrede I."/>
            <person name="Stenlid J."/>
            <person name="Wiebenga A."/>
            <person name="Xie X."/>
            <person name="Kues U."/>
            <person name="Hibbett D.S."/>
            <person name="Hoffmeister D."/>
            <person name="Hogberg N."/>
            <person name="Martin F."/>
            <person name="Grigoriev I.V."/>
            <person name="Watkinson S.C."/>
        </authorList>
    </citation>
    <scope>NUCLEOTIDE SEQUENCE</scope>
    <source>
        <strain evidence="2">S7.9</strain>
    </source>
</reference>
<feature type="region of interest" description="Disordered" evidence="1">
    <location>
        <begin position="47"/>
        <end position="82"/>
    </location>
</feature>
<name>F8NVW4_SERL9</name>
<protein>
    <submittedName>
        <fullName evidence="2">Uncharacterized protein</fullName>
    </submittedName>
</protein>
<feature type="region of interest" description="Disordered" evidence="1">
    <location>
        <begin position="1"/>
        <end position="31"/>
    </location>
</feature>
<sequence>MHSLKGKPVGLARDEYGRRAPSSAYINSGNTLTSGYEYQHPGRDCKNISPAGTDSRLSACRHSCSKDDDSDYDSPVHPVRPW</sequence>
<proteinExistence type="predicted"/>
<dbReference type="HOGENOM" id="CLU_2559720_0_0_1"/>
<dbReference type="Proteomes" id="UP000008064">
    <property type="component" value="Unassembled WGS sequence"/>
</dbReference>
<dbReference type="KEGG" id="sla:SERLADRAFT_390854"/>
<dbReference type="AlphaFoldDB" id="F8NVW4"/>